<dbReference type="PATRIC" id="fig|235272.12.peg.4162"/>
<evidence type="ECO:0000256" key="1">
    <source>
        <dbReference type="SAM" id="Phobius"/>
    </source>
</evidence>
<name>A0A0P9P728_PSEA0</name>
<gene>
    <name evidence="2" type="ORF">ALO71_03043</name>
</gene>
<comment type="caution">
    <text evidence="2">The sequence shown here is derived from an EMBL/GenBank/DDBJ whole genome shotgun (WGS) entry which is preliminary data.</text>
</comment>
<sequence>MLSLLWIIIDLSILFAYIFLMRQKLALKYKRKIEVASSVTLLLIALGGIFYSGSTLLNQ</sequence>
<protein>
    <submittedName>
        <fullName evidence="2">Amino acid transporter LysE</fullName>
    </submittedName>
</protein>
<reference evidence="2 3" key="1">
    <citation type="submission" date="2015-09" db="EMBL/GenBank/DDBJ databases">
        <title>Genome announcement of multiple Pseudomonas syringae strains.</title>
        <authorList>
            <person name="Thakur S."/>
            <person name="Wang P.W."/>
            <person name="Gong Y."/>
            <person name="Weir B.S."/>
            <person name="Guttman D.S."/>
        </authorList>
    </citation>
    <scope>NUCLEOTIDE SEQUENCE [LARGE SCALE GENOMIC DNA]</scope>
    <source>
        <strain evidence="2 3">ICMP9150</strain>
    </source>
</reference>
<dbReference type="AlphaFoldDB" id="A0A0P9P728"/>
<dbReference type="EMBL" id="LJQG01000332">
    <property type="protein sequence ID" value="KPX12656.1"/>
    <property type="molecule type" value="Genomic_DNA"/>
</dbReference>
<keyword evidence="1" id="KW-0812">Transmembrane</keyword>
<evidence type="ECO:0000313" key="3">
    <source>
        <dbReference type="Proteomes" id="UP000050346"/>
    </source>
</evidence>
<keyword evidence="1" id="KW-1133">Transmembrane helix</keyword>
<feature type="transmembrane region" description="Helical" evidence="1">
    <location>
        <begin position="6"/>
        <end position="21"/>
    </location>
</feature>
<feature type="transmembrane region" description="Helical" evidence="1">
    <location>
        <begin position="33"/>
        <end position="53"/>
    </location>
</feature>
<keyword evidence="1" id="KW-0472">Membrane</keyword>
<organism evidence="2 3">
    <name type="scientific">Pseudomonas amygdali pv. dendropanacis</name>
    <dbReference type="NCBI Taxonomy" id="235272"/>
    <lineage>
        <taxon>Bacteria</taxon>
        <taxon>Pseudomonadati</taxon>
        <taxon>Pseudomonadota</taxon>
        <taxon>Gammaproteobacteria</taxon>
        <taxon>Pseudomonadales</taxon>
        <taxon>Pseudomonadaceae</taxon>
        <taxon>Pseudomonas</taxon>
        <taxon>Pseudomonas amygdali</taxon>
    </lineage>
</organism>
<evidence type="ECO:0000313" key="2">
    <source>
        <dbReference type="EMBL" id="KPX12656.1"/>
    </source>
</evidence>
<accession>A0A0P9P728</accession>
<proteinExistence type="predicted"/>
<dbReference type="Proteomes" id="UP000050346">
    <property type="component" value="Unassembled WGS sequence"/>
</dbReference>